<dbReference type="PANTHER" id="PTHR33481:SF1">
    <property type="entry name" value="ENDONUCLEASE_EXONUCLEASE_PHOSPHATASE DOMAIN-CONTAINING PROTEIN-RELATED"/>
    <property type="match status" value="1"/>
</dbReference>
<sequence>MAPGAVATPLTGENLVPQGVRARVTEPQQQQDTPIIILNANIKRPRYTFARMEDLSRAAGLFLQHIKDHPDERVSEGTTTEFVRNVWKYATASAMNDTTEAAAEIKRLLERVQQDTAVIRTRTEPSSKSSISTGLSSDSATLWRNFNAQKWQADLRSAVSPISQSAGSSTLGVSHAELGMDCEIVVKIRDDSQRTKLRKQQPVDIVKDAERARAQAAKSTPSLALAGHAFIAARQLPSGDISLRANHAAAAEVLRQHCESWVHVFGESAYVRVPTWGIVIDGMPVRSVDLSEDFKAQLVAENRYTWGREAGIKIAHVGWLTNPKGREGSLVVEFTNPIVANSAISMGTVWQSHSLTNRPYCREGRCKMCKKCQKYGHVHAQCPNLKYRCGLCAEEHPTWECPSKQSKDIRSKCANCKGPHKAVSTSCPIRKIALERAQHALMTCEPFHRVPQHLQTQPIQQTVTIDPTPSKSTQIQAPKRAIKKTTSTTKRVKKTQLSTETSISIPITETSAPAPAPESTIERPATLKAPTAPQASQRTIRGSTNSIPLTFKPVTEKPKRGRPPKSKSFNNDDQEQEPTEHINTTLAASQPVIHDDTIAPQLLTNPTIPSTAPPATRSRGLNQPVDMRNDPERPLREQRRRERSQEFEPTLPPLPPMSMSIEQGQIVLNSTASFREIDNSDDYNSDLAKNSLTDSHILVNTGGYQQYRRRKKTIRLPYKAAYSFEILQYNTHKSKDEVMATFLRDSTVLQASVIAIQEPWRNEYDDTTHQPARLTHQLLYPKALDGVRARVALYVNKQIDPSKWTHIIVSQDYQIIHLRHQRGEQSYNLYIHNIYNEPRSPTFNLLDRELGRLGRSPTVEHLILGDMNVHHPAWGGPGTKIDEQGTELLEIVDRHEIELATEEGIVTWERGQLKSTIDLTFLSASLFNRLVLMERADTIQHDSDHWPIRTRIDIQTPANEPPRRRNWAATNVKLLIETLERDLIIPSLTNASKSHIEIATVAFTSAIRHAIDKSVPWARPSEWSNPDFTPECKEAVRTCRRLRRQHSETHNPWIWRAYLRARNRKKRLVSKSLKLGHRRRVQQATEQGPIGLWRLAKWARSRKGSYESGITPTLQSINGRTAETVEAKTALLSESFFPAIPEADLADIDNAVYPEQLPFPEITRHEIEQVVRSTPPDKAPGEDTIPNSFWHKIISVPVVLSTLYEIYNACVRKGYNPSHFQRSITVVLRKGGTDRDYRTPKAYRPVALLNTLGKFLEAIIARRISYAMETEGLLPKSHLGGRKGISTDHAIQIILDRIRGSWGRGSAVVSMLLLDVSGAYDNAHHLRLLHNMRKRRLGHLVPWVAAFLTGRSTCIRIPEGTSGRISTPTGIPQGSPISPILYLIYNADLIEDCADPASHVSTSGWVDDVAIMATGRTEQETVRKLQKASGIADQWATRHASVFDRKKYQLIHFVNPRSGINPEKQSIRLQDDIQIEACRAVKYLGIWLDSELTFDTHRDKAIAKAGTSLEALRGLAGSTWGVALGSMRQIYQAIVIPQMLYGAAAWFQPGNMTQAYITAITRDFATIQKRAACLISGAFRTTAAEALNIELHLLPIRYQLDQLTKATAIRIRTGPAHGIPNGILIRRTDDELALGGYTPMEAHAWKTGGCLTAPPGTLAGEWESRDAYVQTPWREPPNVVINEREVAVSVHNRTVKENSRVLIYTDGSGYQGYIGTSMVMPQFSKQVTQCIGTEDTSTVNAAEACGIKFALETVLRFADDDERLKKVAIFSDSQPALKALRSPRMVSGQTYIRDCINLYQECIENDIDVVLHWIPGHEGVPGNEAADRAAKRAALMGARRQIVPGDIKNWIMLAAAAKRRIRQETKKAWEKSWDKQKSGKPTKKLVPKPSKRTLQYWMYLRKATSSILIQLRTERVGLGHYLWRINKRENPFCACGLSGQSVKHALLDCPLYADERELMWTRIKGFRRTTDLQVLLNEKVAAVAIAQFVQDTGMLAQFRDTDPEAMGTYEETIVTADAESHQRDTDVGIRTNAQAVDVSARSARSAVRTSNDTNTSFGSRISEEPDDGDALQDESEDVNAQIGKTVAMAQEAVVTPLTGENLVPQGVRRDATEPPQSTVTKQQEQQPTSARSIRNRIRVFLQSGIATMEQLELVADLMLQQLQENPTDQFNNLFLQAFVQQIKIFASSQGERTETLTELKGMLETVLQDTAVIRTRTEQSTKSSVSTGLSSDSAIFWKTAQAHVWQAGIRSAASPLSQSAGSSTPGVSRAELGMDCEIVVKIRDDSERTAVKKLQPSDLVKRAERARAHAAKSTPSLPLAGHAFIAARQLPSGDISLRANHAAGAEVLRQHGKNWVHTFGKSAYVRVPTWGIVIDGMPVRLVDMSEEFKQQLVAENHYHWGQGQFEVEIAHVGWLTTPRSYLGSLVVEFTNPVVANNQQRNPRGDEHRIPQYLQTKMMQQTTDPTPQEAARIQAPKKVTRKTTTTTATGTKRVKKTQPTTITPTTTITETNVLALALTLEPEAIIPTVEHSTTLEAPAAPQILPRTSVRGPTTTVLSKSSNNDEEGEAEPHKHINTALIASQPNLPATINPAILNNLDTISSTAPPMTTRSRGLGQPVDMRNDPERPLREQRRRERPRSQSYDNAPLPPLPPMNMEYREDDYEVMATFLRDPTVLQASVIAIQEPWCNEYDDTTHQPARLTHQLLYPKAVDDTRARVALYVNKNIDPASWTHIIVSPDYQILHLRHQRGEQSHNLYIHNIYNEPKSPTLNLLDRELNQLGRSPIIEHLIVGDMNVHHPAWGGPGTKIDNEGTELLELIDRHEIELATEEGIVTWERGQSKSTIDLTFLSSSLSNRLILVERADAIQHDSDHWPIRTQIDIQTPVNEPPKRRNWAATDLKLLTETLERDLVVPDLGDASESHIELATIAFTSAIRHAIDKTVPWARPSQWSNPDFTPECKEAVRTCRRLRRIHSNTHNPWIWRAYLRARNKKKRLVSKSLKLGHRRRVQQATEKGPQGLWRLAKWARTRKGAYESGITPTLKSLDGRTAETVEDKTTLLSESFFPAIPEADLVDIDNAIYPEQLRFPKIPRYEIEQVIRSTPPDKAPGEDSIPNSFWHKIVSIPVVLDTLYQIYNACIRTGYNPSHFQRSITVVLRKGGTDRDYRTPKAYRPVALLNTLGKFLEAIIARRISYAMEAEGLLPKSHLGGRKGISTDHAIQIILDRIRRSWGKGFTVVSMLLLDVSGAYDNAHHSRLLHNMRKRQLGHFVPWVAAFLTGRSTRIKIPEGISGRISTPTGIPQGSPISPILYLIYNSDLIEDCADEANHVSTSGWVDDVGMMAAGHSENETIEKLQRASATADQWALRHASDGTQKEASKAVKYLGIWLDSELTFETHREKAIAKAGTSLEALRGLAGSTWGVALGCMRRIYQAIVIPQMLYGAAAWFQPGNMTQAQLTIITRDFATIQKRAACLISGAFKTTAAEALNIELHLLPIRYQLDQLVKATAIRIRTGPIHGIPRGMLMRRADNQLVLGGYTPMEAHAWKTGGCLQAPPGTLAGEWESCDAYVQPPWREPPPVTIDEREIAVSTHNRVLKENSRTMIYTDGSGYQGYIGTSMVIPQFQQQMTECIGTEDTSTVYAAEACGIKFAFQTLLRFADDNARLRRVAIFSDSQPALRALQNPRMVSGQTYIRDCINLYWECKDNNIDIVIHWIPGHEGVPGNEAADRAAKRAAMMGARRQIVPGDIKNWIMLGAAAKRRIRREAKNAWEKSWDKQKSGKPTKKLVPRPSKRTLQYWSYLRKATSSILIQIRTERVALGHYLWRINRRENPFCACGLSGQSVKHVILDCPLYADERDLMWTRIKGFRQTTELQKLLSERKAAVAIAQFIQDTGMLAQFHGVDPEAMGTYEEEQAPVSTESSERDIDLGKRMNGQAGDVSTRSARSSVMTNNEADMSLGSMQLNEVDGDVLRDKDEDVNVRIGEDLHVGDERIDARIRAIDLWD</sequence>
<feature type="region of interest" description="Disordered" evidence="1">
    <location>
        <begin position="1868"/>
        <end position="1887"/>
    </location>
</feature>
<feature type="region of interest" description="Disordered" evidence="1">
    <location>
        <begin position="2600"/>
        <end position="2652"/>
    </location>
</feature>
<protein>
    <submittedName>
        <fullName evidence="4">Putative RNA-directed DNA polymerase from transposon X-element</fullName>
    </submittedName>
</protein>
<dbReference type="Gene3D" id="3.30.420.10">
    <property type="entry name" value="Ribonuclease H-like superfamily/Ribonuclease H"/>
    <property type="match status" value="2"/>
</dbReference>
<feature type="region of interest" description="Disordered" evidence="1">
    <location>
        <begin position="2466"/>
        <end position="2498"/>
    </location>
</feature>
<feature type="compositionally biased region" description="Polar residues" evidence="1">
    <location>
        <begin position="2049"/>
        <end position="2059"/>
    </location>
</feature>
<feature type="compositionally biased region" description="Low complexity" evidence="1">
    <location>
        <begin position="498"/>
        <end position="511"/>
    </location>
</feature>
<dbReference type="InterPro" id="IPR000477">
    <property type="entry name" value="RT_dom"/>
</dbReference>
<feature type="compositionally biased region" description="Polar residues" evidence="1">
    <location>
        <begin position="465"/>
        <end position="476"/>
    </location>
</feature>
<dbReference type="SUPFAM" id="SSF53098">
    <property type="entry name" value="Ribonuclease H-like"/>
    <property type="match status" value="2"/>
</dbReference>
<dbReference type="PANTHER" id="PTHR33481">
    <property type="entry name" value="REVERSE TRANSCRIPTASE"/>
    <property type="match status" value="1"/>
</dbReference>
<dbReference type="GO" id="GO:0003964">
    <property type="term" value="F:RNA-directed DNA polymerase activity"/>
    <property type="evidence" value="ECO:0007669"/>
    <property type="project" value="UniProtKB-KW"/>
</dbReference>
<reference evidence="4" key="1">
    <citation type="journal article" date="2014" name="PLoS Genet.">
        <title>Signature Gene Expression Reveals Novel Clues to the Molecular Mechanisms of Dimorphic Transition in Penicillium marneffei.</title>
        <authorList>
            <person name="Yang E."/>
            <person name="Wang G."/>
            <person name="Cai J."/>
            <person name="Woo P.C."/>
            <person name="Lau S.K."/>
            <person name="Yuen K.-Y."/>
            <person name="Chow W.-N."/>
            <person name="Lin X."/>
        </authorList>
    </citation>
    <scope>NUCLEOTIDE SEQUENCE [LARGE SCALE GENOMIC DNA]</scope>
    <source>
        <strain evidence="4">PM1</strain>
    </source>
</reference>
<dbReference type="Pfam" id="PF00075">
    <property type="entry name" value="RNase_H"/>
    <property type="match status" value="2"/>
</dbReference>
<accession>A0A093V312</accession>
<dbReference type="InterPro" id="IPR005135">
    <property type="entry name" value="Endo/exonuclease/phosphatase"/>
</dbReference>
<dbReference type="PROSITE" id="PS50879">
    <property type="entry name" value="RNASE_H_1"/>
    <property type="match status" value="2"/>
</dbReference>
<feature type="region of interest" description="Disordered" evidence="1">
    <location>
        <begin position="2544"/>
        <end position="2570"/>
    </location>
</feature>
<feature type="compositionally biased region" description="Basic and acidic residues" evidence="1">
    <location>
        <begin position="627"/>
        <end position="646"/>
    </location>
</feature>
<gene>
    <name evidence="4" type="ORF">GQ26_0690020</name>
</gene>
<dbReference type="EMBL" id="JPOX01000069">
    <property type="protein sequence ID" value="KFX41146.1"/>
    <property type="molecule type" value="Genomic_DNA"/>
</dbReference>
<dbReference type="Pfam" id="PF14529">
    <property type="entry name" value="Exo_endo_phos_2"/>
    <property type="match status" value="2"/>
</dbReference>
<dbReference type="HOGENOM" id="CLU_224084_0_0_1"/>
<feature type="compositionally biased region" description="Basic and acidic residues" evidence="1">
    <location>
        <begin position="2620"/>
        <end position="2633"/>
    </location>
</feature>
<proteinExistence type="predicted"/>
<dbReference type="InterPro" id="IPR043502">
    <property type="entry name" value="DNA/RNA_pol_sf"/>
</dbReference>
<feature type="compositionally biased region" description="Basic and acidic residues" evidence="1">
    <location>
        <begin position="1868"/>
        <end position="1877"/>
    </location>
</feature>
<feature type="domain" description="RNase H type-1" evidence="3">
    <location>
        <begin position="1697"/>
        <end position="1835"/>
    </location>
</feature>
<feature type="domain" description="Reverse transcriptase" evidence="2">
    <location>
        <begin position="3135"/>
        <end position="3385"/>
    </location>
</feature>
<feature type="region of interest" description="Disordered" evidence="1">
    <location>
        <begin position="2099"/>
        <end position="2131"/>
    </location>
</feature>
<dbReference type="InterPro" id="IPR002156">
    <property type="entry name" value="RNaseH_domain"/>
</dbReference>
<feature type="compositionally biased region" description="Polar residues" evidence="1">
    <location>
        <begin position="2600"/>
        <end position="2611"/>
    </location>
</feature>
<dbReference type="SUPFAM" id="SSF56672">
    <property type="entry name" value="DNA/RNA polymerases"/>
    <property type="match status" value="2"/>
</dbReference>
<evidence type="ECO:0000259" key="2">
    <source>
        <dbReference type="PROSITE" id="PS50878"/>
    </source>
</evidence>
<evidence type="ECO:0000256" key="1">
    <source>
        <dbReference type="SAM" id="MobiDB-lite"/>
    </source>
</evidence>
<feature type="compositionally biased region" description="Polar residues" evidence="1">
    <location>
        <begin position="533"/>
        <end position="548"/>
    </location>
</feature>
<feature type="domain" description="RNase H type-1" evidence="3">
    <location>
        <begin position="3594"/>
        <end position="3732"/>
    </location>
</feature>
<feature type="compositionally biased region" description="Low complexity" evidence="1">
    <location>
        <begin position="2039"/>
        <end position="2048"/>
    </location>
</feature>
<dbReference type="InterPro" id="IPR036691">
    <property type="entry name" value="Endo/exonu/phosph_ase_sf"/>
</dbReference>
<comment type="caution">
    <text evidence="4">The sequence shown here is derived from an EMBL/GenBank/DDBJ whole genome shotgun (WGS) entry which is preliminary data.</text>
</comment>
<feature type="compositionally biased region" description="Low complexity" evidence="1">
    <location>
        <begin position="2481"/>
        <end position="2498"/>
    </location>
</feature>
<dbReference type="InterPro" id="IPR012337">
    <property type="entry name" value="RNaseH-like_sf"/>
</dbReference>
<dbReference type="Pfam" id="PF00078">
    <property type="entry name" value="RVT_1"/>
    <property type="match status" value="2"/>
</dbReference>
<dbReference type="GO" id="GO:0003676">
    <property type="term" value="F:nucleic acid binding"/>
    <property type="evidence" value="ECO:0007669"/>
    <property type="project" value="InterPro"/>
</dbReference>
<keyword evidence="4" id="KW-0695">RNA-directed DNA polymerase</keyword>
<dbReference type="GO" id="GO:0004523">
    <property type="term" value="F:RNA-DNA hybrid ribonuclease activity"/>
    <property type="evidence" value="ECO:0007669"/>
    <property type="project" value="InterPro"/>
</dbReference>
<feature type="region of interest" description="Disordered" evidence="1">
    <location>
        <begin position="2039"/>
        <end position="2076"/>
    </location>
</feature>
<feature type="region of interest" description="Disordered" evidence="1">
    <location>
        <begin position="465"/>
        <end position="580"/>
    </location>
</feature>
<keyword evidence="4" id="KW-0548">Nucleotidyltransferase</keyword>
<feature type="domain" description="Reverse transcriptase" evidence="2">
    <location>
        <begin position="1209"/>
        <end position="1488"/>
    </location>
</feature>
<dbReference type="SUPFAM" id="SSF56219">
    <property type="entry name" value="DNase I-like"/>
    <property type="match status" value="2"/>
</dbReference>
<feature type="compositionally biased region" description="Acidic residues" evidence="1">
    <location>
        <begin position="2064"/>
        <end position="2076"/>
    </location>
</feature>
<feature type="compositionally biased region" description="Polar residues" evidence="1">
    <location>
        <begin position="2114"/>
        <end position="2131"/>
    </location>
</feature>
<dbReference type="CDD" id="cd09276">
    <property type="entry name" value="Rnase_HI_RT_non_LTR"/>
    <property type="match status" value="2"/>
</dbReference>
<dbReference type="Gene3D" id="3.60.10.10">
    <property type="entry name" value="Endonuclease/exonuclease/phosphatase"/>
    <property type="match status" value="2"/>
</dbReference>
<organism evidence="4">
    <name type="scientific">Talaromyces marneffei PM1</name>
    <dbReference type="NCBI Taxonomy" id="1077442"/>
    <lineage>
        <taxon>Eukaryota</taxon>
        <taxon>Fungi</taxon>
        <taxon>Dikarya</taxon>
        <taxon>Ascomycota</taxon>
        <taxon>Pezizomycotina</taxon>
        <taxon>Eurotiomycetes</taxon>
        <taxon>Eurotiomycetidae</taxon>
        <taxon>Eurotiales</taxon>
        <taxon>Trichocomaceae</taxon>
        <taxon>Talaromyces</taxon>
        <taxon>Talaromyces sect. Talaromyces</taxon>
    </lineage>
</organism>
<feature type="compositionally biased region" description="Basic residues" evidence="1">
    <location>
        <begin position="1878"/>
        <end position="1887"/>
    </location>
</feature>
<evidence type="ECO:0000313" key="4">
    <source>
        <dbReference type="EMBL" id="KFX41146.1"/>
    </source>
</evidence>
<dbReference type="InterPro" id="IPR036397">
    <property type="entry name" value="RNaseH_sf"/>
</dbReference>
<evidence type="ECO:0000259" key="3">
    <source>
        <dbReference type="PROSITE" id="PS50879"/>
    </source>
</evidence>
<keyword evidence="4" id="KW-0808">Transferase</keyword>
<feature type="compositionally biased region" description="Polar residues" evidence="1">
    <location>
        <begin position="2549"/>
        <end position="2560"/>
    </location>
</feature>
<dbReference type="PROSITE" id="PS50878">
    <property type="entry name" value="RT_POL"/>
    <property type="match status" value="2"/>
</dbReference>
<dbReference type="CDD" id="cd01650">
    <property type="entry name" value="RT_nLTR_like"/>
    <property type="match status" value="2"/>
</dbReference>
<name>A0A093V312_TALMA</name>
<feature type="region of interest" description="Disordered" evidence="1">
    <location>
        <begin position="602"/>
        <end position="658"/>
    </location>
</feature>